<proteinExistence type="predicted"/>
<evidence type="ECO:0000313" key="2">
    <source>
        <dbReference type="Proteomes" id="UP000886998"/>
    </source>
</evidence>
<accession>A0A8X6WXP2</accession>
<evidence type="ECO:0000313" key="1">
    <source>
        <dbReference type="EMBL" id="GFY43267.1"/>
    </source>
</evidence>
<reference evidence="1" key="1">
    <citation type="submission" date="2020-08" db="EMBL/GenBank/DDBJ databases">
        <title>Multicomponent nature underlies the extraordinary mechanical properties of spider dragline silk.</title>
        <authorList>
            <person name="Kono N."/>
            <person name="Nakamura H."/>
            <person name="Mori M."/>
            <person name="Yoshida Y."/>
            <person name="Ohtoshi R."/>
            <person name="Malay A.D."/>
            <person name="Moran D.A.P."/>
            <person name="Tomita M."/>
            <person name="Numata K."/>
            <person name="Arakawa K."/>
        </authorList>
    </citation>
    <scope>NUCLEOTIDE SEQUENCE</scope>
</reference>
<protein>
    <submittedName>
        <fullName evidence="1">Uncharacterized protein</fullName>
    </submittedName>
</protein>
<gene>
    <name evidence="1" type="ORF">TNIN_136101</name>
</gene>
<keyword evidence="2" id="KW-1185">Reference proteome</keyword>
<organism evidence="1 2">
    <name type="scientific">Trichonephila inaurata madagascariensis</name>
    <dbReference type="NCBI Taxonomy" id="2747483"/>
    <lineage>
        <taxon>Eukaryota</taxon>
        <taxon>Metazoa</taxon>
        <taxon>Ecdysozoa</taxon>
        <taxon>Arthropoda</taxon>
        <taxon>Chelicerata</taxon>
        <taxon>Arachnida</taxon>
        <taxon>Araneae</taxon>
        <taxon>Araneomorphae</taxon>
        <taxon>Entelegynae</taxon>
        <taxon>Araneoidea</taxon>
        <taxon>Nephilidae</taxon>
        <taxon>Trichonephila</taxon>
        <taxon>Trichonephila inaurata</taxon>
    </lineage>
</organism>
<sequence>MEAQIPIGIFALFIFRNLHGPHLLILEPNAGRCPQRGGLKTRVTKTEIPALLPLVFWGVVVVAWKTGGPGLLLCASPRASAS</sequence>
<dbReference type="Proteomes" id="UP000886998">
    <property type="component" value="Unassembled WGS sequence"/>
</dbReference>
<name>A0A8X6WXP2_9ARAC</name>
<dbReference type="AlphaFoldDB" id="A0A8X6WXP2"/>
<comment type="caution">
    <text evidence="1">The sequence shown here is derived from an EMBL/GenBank/DDBJ whole genome shotgun (WGS) entry which is preliminary data.</text>
</comment>
<dbReference type="EMBL" id="BMAV01003574">
    <property type="protein sequence ID" value="GFY43267.1"/>
    <property type="molecule type" value="Genomic_DNA"/>
</dbReference>